<feature type="compositionally biased region" description="Basic and acidic residues" evidence="2">
    <location>
        <begin position="166"/>
        <end position="178"/>
    </location>
</feature>
<dbReference type="AlphaFoldDB" id="A0A066XCI7"/>
<feature type="compositionally biased region" description="Basic and acidic residues" evidence="2">
    <location>
        <begin position="419"/>
        <end position="435"/>
    </location>
</feature>
<dbReference type="GO" id="GO:0006012">
    <property type="term" value="P:galactose metabolic process"/>
    <property type="evidence" value="ECO:0007669"/>
    <property type="project" value="TreeGrafter"/>
</dbReference>
<feature type="region of interest" description="Disordered" evidence="2">
    <location>
        <begin position="553"/>
        <end position="799"/>
    </location>
</feature>
<feature type="region of interest" description="Disordered" evidence="2">
    <location>
        <begin position="232"/>
        <end position="254"/>
    </location>
</feature>
<feature type="compositionally biased region" description="Polar residues" evidence="2">
    <location>
        <begin position="110"/>
        <end position="123"/>
    </location>
</feature>
<dbReference type="HOGENOM" id="CLU_017788_0_0_1"/>
<dbReference type="eggNOG" id="KOG2953">
    <property type="taxonomic scope" value="Eukaryota"/>
</dbReference>
<dbReference type="EMBL" id="JMSE01001202">
    <property type="protein sequence ID" value="KDN63695.1"/>
    <property type="molecule type" value="Genomic_DNA"/>
</dbReference>
<dbReference type="Gene3D" id="3.30.1370.50">
    <property type="entry name" value="R3H-like domain"/>
    <property type="match status" value="1"/>
</dbReference>
<dbReference type="PROSITE" id="PS51061">
    <property type="entry name" value="R3H"/>
    <property type="match status" value="1"/>
</dbReference>
<feature type="domain" description="R3H" evidence="3">
    <location>
        <begin position="289"/>
        <end position="352"/>
    </location>
</feature>
<keyword evidence="6" id="KW-1185">Reference proteome</keyword>
<comment type="caution">
    <text evidence="5">The sequence shown here is derived from an EMBL/GenBank/DDBJ whole genome shotgun (WGS) entry which is preliminary data.</text>
</comment>
<dbReference type="OMA" id="PFCRVPP"/>
<feature type="compositionally biased region" description="Basic and acidic residues" evidence="2">
    <location>
        <begin position="124"/>
        <end position="139"/>
    </location>
</feature>
<dbReference type="InterPro" id="IPR036867">
    <property type="entry name" value="R3H_dom_sf"/>
</dbReference>
<dbReference type="InterPro" id="IPR051937">
    <property type="entry name" value="R3H_domain_containing"/>
</dbReference>
<dbReference type="Pfam" id="PF01424">
    <property type="entry name" value="R3H"/>
    <property type="match status" value="1"/>
</dbReference>
<dbReference type="Pfam" id="PF12752">
    <property type="entry name" value="SUZ"/>
    <property type="match status" value="1"/>
</dbReference>
<dbReference type="InterPro" id="IPR001374">
    <property type="entry name" value="R3H_dom"/>
</dbReference>
<feature type="compositionally biased region" description="Low complexity" evidence="2">
    <location>
        <begin position="589"/>
        <end position="598"/>
    </location>
</feature>
<evidence type="ECO:0000259" key="3">
    <source>
        <dbReference type="PROSITE" id="PS51061"/>
    </source>
</evidence>
<reference evidence="6" key="1">
    <citation type="journal article" date="2014" name="Genome Announc.">
        <title>Draft genome sequence of Colletotrichum sublineola, a destructive pathogen of cultivated sorghum.</title>
        <authorList>
            <person name="Baroncelli R."/>
            <person name="Sanz-Martin J.M."/>
            <person name="Rech G.E."/>
            <person name="Sukno S.A."/>
            <person name="Thon M.R."/>
        </authorList>
    </citation>
    <scope>NUCLEOTIDE SEQUENCE [LARGE SCALE GENOMIC DNA]</scope>
    <source>
        <strain evidence="6">TX430BB</strain>
    </source>
</reference>
<dbReference type="GO" id="GO:0003676">
    <property type="term" value="F:nucleic acid binding"/>
    <property type="evidence" value="ECO:0007669"/>
    <property type="project" value="UniProtKB-UniRule"/>
</dbReference>
<protein>
    <submittedName>
        <fullName evidence="5">Putative R3H domain-containing protein</fullName>
    </submittedName>
</protein>
<evidence type="ECO:0000256" key="1">
    <source>
        <dbReference type="ARBA" id="ARBA00022553"/>
    </source>
</evidence>
<feature type="compositionally biased region" description="Low complexity" evidence="2">
    <location>
        <begin position="514"/>
        <end position="534"/>
    </location>
</feature>
<feature type="region of interest" description="Disordered" evidence="2">
    <location>
        <begin position="110"/>
        <end position="204"/>
    </location>
</feature>
<dbReference type="InterPro" id="IPR024771">
    <property type="entry name" value="SUZ"/>
</dbReference>
<dbReference type="PANTHER" id="PTHR15672">
    <property type="entry name" value="CAMP-REGULATED PHOSPHOPROTEIN 21 RELATED R3H DOMAIN CONTAINING PROTEIN"/>
    <property type="match status" value="1"/>
</dbReference>
<proteinExistence type="predicted"/>
<feature type="region of interest" description="Disordered" evidence="2">
    <location>
        <begin position="386"/>
        <end position="536"/>
    </location>
</feature>
<feature type="domain" description="SUZ" evidence="4">
    <location>
        <begin position="353"/>
        <end position="440"/>
    </location>
</feature>
<dbReference type="STRING" id="1173701.A0A066XCI7"/>
<dbReference type="PANTHER" id="PTHR15672:SF8">
    <property type="entry name" value="PROTEIN ENCORE"/>
    <property type="match status" value="1"/>
</dbReference>
<dbReference type="PROSITE" id="PS51673">
    <property type="entry name" value="SUZ"/>
    <property type="match status" value="1"/>
</dbReference>
<dbReference type="CDD" id="cd02642">
    <property type="entry name" value="R3H_encore_like"/>
    <property type="match status" value="1"/>
</dbReference>
<feature type="compositionally biased region" description="Basic and acidic residues" evidence="2">
    <location>
        <begin position="478"/>
        <end position="490"/>
    </location>
</feature>
<keyword evidence="1" id="KW-0597">Phosphoprotein</keyword>
<feature type="compositionally biased region" description="Polar residues" evidence="2">
    <location>
        <begin position="393"/>
        <end position="405"/>
    </location>
</feature>
<feature type="compositionally biased region" description="Polar residues" evidence="2">
    <location>
        <begin position="498"/>
        <end position="513"/>
    </location>
</feature>
<feature type="compositionally biased region" description="Polar residues" evidence="2">
    <location>
        <begin position="567"/>
        <end position="576"/>
    </location>
</feature>
<feature type="compositionally biased region" description="Low complexity" evidence="2">
    <location>
        <begin position="606"/>
        <end position="616"/>
    </location>
</feature>
<name>A0A066XCI7_COLSU</name>
<evidence type="ECO:0000256" key="2">
    <source>
        <dbReference type="SAM" id="MobiDB-lite"/>
    </source>
</evidence>
<accession>A0A066XCI7</accession>
<dbReference type="SUPFAM" id="SSF82708">
    <property type="entry name" value="R3H domain"/>
    <property type="match status" value="1"/>
</dbReference>
<organism evidence="5 6">
    <name type="scientific">Colletotrichum sublineola</name>
    <name type="common">Sorghum anthracnose fungus</name>
    <dbReference type="NCBI Taxonomy" id="1173701"/>
    <lineage>
        <taxon>Eukaryota</taxon>
        <taxon>Fungi</taxon>
        <taxon>Dikarya</taxon>
        <taxon>Ascomycota</taxon>
        <taxon>Pezizomycotina</taxon>
        <taxon>Sordariomycetes</taxon>
        <taxon>Hypocreomycetidae</taxon>
        <taxon>Glomerellales</taxon>
        <taxon>Glomerellaceae</taxon>
        <taxon>Colletotrichum</taxon>
        <taxon>Colletotrichum graminicola species complex</taxon>
    </lineage>
</organism>
<feature type="region of interest" description="Disordered" evidence="2">
    <location>
        <begin position="1"/>
        <end position="95"/>
    </location>
</feature>
<evidence type="ECO:0000313" key="6">
    <source>
        <dbReference type="Proteomes" id="UP000027238"/>
    </source>
</evidence>
<feature type="compositionally biased region" description="Pro residues" evidence="2">
    <location>
        <begin position="730"/>
        <end position="765"/>
    </location>
</feature>
<gene>
    <name evidence="5" type="ORF">CSUB01_04736</name>
</gene>
<dbReference type="Proteomes" id="UP000027238">
    <property type="component" value="Unassembled WGS sequence"/>
</dbReference>
<evidence type="ECO:0000313" key="5">
    <source>
        <dbReference type="EMBL" id="KDN63695.1"/>
    </source>
</evidence>
<evidence type="ECO:0000259" key="4">
    <source>
        <dbReference type="PROSITE" id="PS51673"/>
    </source>
</evidence>
<dbReference type="OrthoDB" id="278430at2759"/>
<sequence>MATAHMSSDLPKPSFAKVAASASKDNLPVSTVRRVTASPQDRPDQASSSDAASVPTHLAANETDGHQSLVMNSTKSVPAAAKREPVLPKKANAIDPVVDGLKDLNIGQRTPSLVVNGTGSSFTERSKSLIKDGSDDSQRADSSSELGTKPPSLDGKSITSGTTFALDEKESLRPDDSASVKAAAAEDDDSFSFRGPNLPNSRMGSDIAARARGIIQLGDMPDRRLIQPMSGSLSQGMITPQSASSDQPPMPSANTLSTTLPDSANLLNTIYGQAPDEKLLEAMASPKDRLFLLRLEAELIKFVQNSKEPYMDFPPSNSFCRMLTHKLADYYRMTHQYEARVGSVRIFRTPYARVPESLASIAAPETNAETPPPPAVLPRKIMRRGEEGEFGPNSASPSKPTSETGSDSKDKSGSANQKLSREQREEAYKQARERIFGNSEKTGESTPDNDGENGVSRASSVSAREKSQSGKRGKTGKQRRDDSESFDSRHNYTPYWGPQQQTWVPQPQYVSVSNQYGPPVQQQPYPNQIQAPYNTTPTQTFAPMMPNTGYNAAYPNMPPYPPQANQGQFQSPTSARNYGGSGPGPAPPQQGWQQGFGPTPVPMTPPSTASAAAYTPRGMSAPPGQSTVPYMYGQLPAHINPNDPKSQHPIPGSYNRHAFNPKTQSFVPAGGMGPMQPPQPPFSAPGSHHGSPQIGSPHLAYAGYQQPGPPAPYGYGMARQGSNNSIPSYHAPPPHHLNPLPPAPGSHIPQHPPQHLPQNPSPHIPNKPAIPQGPAGQTFSHLPQYGNPATLPQKPNMGV</sequence>